<dbReference type="AlphaFoldDB" id="A0A4Z2FC63"/>
<protein>
    <submittedName>
        <fullName evidence="2">Uncharacterized protein</fullName>
    </submittedName>
</protein>
<dbReference type="Proteomes" id="UP000314294">
    <property type="component" value="Unassembled WGS sequence"/>
</dbReference>
<feature type="compositionally biased region" description="Basic and acidic residues" evidence="1">
    <location>
        <begin position="32"/>
        <end position="44"/>
    </location>
</feature>
<comment type="caution">
    <text evidence="2">The sequence shown here is derived from an EMBL/GenBank/DDBJ whole genome shotgun (WGS) entry which is preliminary data.</text>
</comment>
<dbReference type="OrthoDB" id="10667924at2759"/>
<feature type="region of interest" description="Disordered" evidence="1">
    <location>
        <begin position="18"/>
        <end position="46"/>
    </location>
</feature>
<accession>A0A4Z2FC63</accession>
<organism evidence="2 3">
    <name type="scientific">Liparis tanakae</name>
    <name type="common">Tanaka's snailfish</name>
    <dbReference type="NCBI Taxonomy" id="230148"/>
    <lineage>
        <taxon>Eukaryota</taxon>
        <taxon>Metazoa</taxon>
        <taxon>Chordata</taxon>
        <taxon>Craniata</taxon>
        <taxon>Vertebrata</taxon>
        <taxon>Euteleostomi</taxon>
        <taxon>Actinopterygii</taxon>
        <taxon>Neopterygii</taxon>
        <taxon>Teleostei</taxon>
        <taxon>Neoteleostei</taxon>
        <taxon>Acanthomorphata</taxon>
        <taxon>Eupercaria</taxon>
        <taxon>Perciformes</taxon>
        <taxon>Cottioidei</taxon>
        <taxon>Cottales</taxon>
        <taxon>Liparidae</taxon>
        <taxon>Liparis</taxon>
    </lineage>
</organism>
<dbReference type="EMBL" id="SRLO01001420">
    <property type="protein sequence ID" value="TNN37982.1"/>
    <property type="molecule type" value="Genomic_DNA"/>
</dbReference>
<reference evidence="2 3" key="1">
    <citation type="submission" date="2019-03" db="EMBL/GenBank/DDBJ databases">
        <title>First draft genome of Liparis tanakae, snailfish: a comprehensive survey of snailfish specific genes.</title>
        <authorList>
            <person name="Kim W."/>
            <person name="Song I."/>
            <person name="Jeong J.-H."/>
            <person name="Kim D."/>
            <person name="Kim S."/>
            <person name="Ryu S."/>
            <person name="Song J.Y."/>
            <person name="Lee S.K."/>
        </authorList>
    </citation>
    <scope>NUCLEOTIDE SEQUENCE [LARGE SCALE GENOMIC DNA]</scope>
    <source>
        <tissue evidence="2">Muscle</tissue>
    </source>
</reference>
<name>A0A4Z2FC63_9TELE</name>
<evidence type="ECO:0000313" key="3">
    <source>
        <dbReference type="Proteomes" id="UP000314294"/>
    </source>
</evidence>
<evidence type="ECO:0000256" key="1">
    <source>
        <dbReference type="SAM" id="MobiDB-lite"/>
    </source>
</evidence>
<evidence type="ECO:0000313" key="2">
    <source>
        <dbReference type="EMBL" id="TNN37982.1"/>
    </source>
</evidence>
<proteinExistence type="predicted"/>
<keyword evidence="3" id="KW-1185">Reference proteome</keyword>
<gene>
    <name evidence="2" type="ORF">EYF80_051861</name>
</gene>
<sequence>MMCERLIWDPGEEAVLTGEAHNENEGQGAPREMWDEPKCPELKKHQGGADAQLLQLLHQVPVLVHLQQDVAAAHKLTAQVHLRDRGPVGEQLDSCGTEPTSVLSLLQTAGGPRPLVLLHGADKTPPGPVRQAGDYRPSSTPCMRRIWTTALLKPHMGCAGVPFMNTTTLSFFTISPRSFWKSAAAHRNRADDPSVRRGSCAAAPVRRHLAVALRKVFMVSGERDLYILSDNVEESVRAASEQAGVSVTRPTDMKRFDDVKGRDLNADWTAGPKQKLTALPLVERRVIIITYTR</sequence>